<comment type="caution">
    <text evidence="1">The sequence shown here is derived from an EMBL/GenBank/DDBJ whole genome shotgun (WGS) entry which is preliminary data.</text>
</comment>
<dbReference type="EMBL" id="MDYQ01000302">
    <property type="protein sequence ID" value="PRP76767.1"/>
    <property type="molecule type" value="Genomic_DNA"/>
</dbReference>
<name>A0A2P6MYI2_9EUKA</name>
<evidence type="ECO:0000313" key="1">
    <source>
        <dbReference type="EMBL" id="PRP76767.1"/>
    </source>
</evidence>
<dbReference type="Proteomes" id="UP000241769">
    <property type="component" value="Unassembled WGS sequence"/>
</dbReference>
<sequence length="89" mass="9813">MAILLNNMSVRDSLQAEMGGGLLSHCWPTANLELCSPVGRPRKKGGEESIIAELTDTKQSMFIVILYRFRFYSDISLALLGVTKPLLAN</sequence>
<gene>
    <name evidence="1" type="ORF">PROFUN_14780</name>
</gene>
<accession>A0A2P6MYI2</accession>
<organism evidence="1 2">
    <name type="scientific">Planoprotostelium fungivorum</name>
    <dbReference type="NCBI Taxonomy" id="1890364"/>
    <lineage>
        <taxon>Eukaryota</taxon>
        <taxon>Amoebozoa</taxon>
        <taxon>Evosea</taxon>
        <taxon>Variosea</taxon>
        <taxon>Cavosteliida</taxon>
        <taxon>Cavosteliaceae</taxon>
        <taxon>Planoprotostelium</taxon>
    </lineage>
</organism>
<reference evidence="1 2" key="1">
    <citation type="journal article" date="2018" name="Genome Biol. Evol.">
        <title>Multiple Roots of Fruiting Body Formation in Amoebozoa.</title>
        <authorList>
            <person name="Hillmann F."/>
            <person name="Forbes G."/>
            <person name="Novohradska S."/>
            <person name="Ferling I."/>
            <person name="Riege K."/>
            <person name="Groth M."/>
            <person name="Westermann M."/>
            <person name="Marz M."/>
            <person name="Spaller T."/>
            <person name="Winckler T."/>
            <person name="Schaap P."/>
            <person name="Glockner G."/>
        </authorList>
    </citation>
    <scope>NUCLEOTIDE SEQUENCE [LARGE SCALE GENOMIC DNA]</scope>
    <source>
        <strain evidence="1 2">Jena</strain>
    </source>
</reference>
<protein>
    <submittedName>
        <fullName evidence="1">Uncharacterized protein</fullName>
    </submittedName>
</protein>
<keyword evidence="2" id="KW-1185">Reference proteome</keyword>
<evidence type="ECO:0000313" key="2">
    <source>
        <dbReference type="Proteomes" id="UP000241769"/>
    </source>
</evidence>
<dbReference type="InParanoid" id="A0A2P6MYI2"/>
<proteinExistence type="predicted"/>
<dbReference type="AlphaFoldDB" id="A0A2P6MYI2"/>